<feature type="compositionally biased region" description="Basic and acidic residues" evidence="12">
    <location>
        <begin position="435"/>
        <end position="445"/>
    </location>
</feature>
<dbReference type="GO" id="GO:0006885">
    <property type="term" value="P:regulation of pH"/>
    <property type="evidence" value="ECO:0007669"/>
    <property type="project" value="UniProtKB-UniRule"/>
</dbReference>
<evidence type="ECO:0000256" key="11">
    <source>
        <dbReference type="HAMAP-Rule" id="MF_01844"/>
    </source>
</evidence>
<keyword evidence="4 11" id="KW-1003">Cell membrane</keyword>
<keyword evidence="9 11" id="KW-0472">Membrane</keyword>
<proteinExistence type="inferred from homology"/>
<comment type="subcellular location">
    <subcellularLocation>
        <location evidence="1">Cell inner membrane</location>
        <topology evidence="1">Multi-pass membrane protein</topology>
    </subcellularLocation>
    <subcellularLocation>
        <location evidence="11">Cell membrane</location>
        <topology evidence="11">Multi-pass membrane protein</topology>
    </subcellularLocation>
</comment>
<dbReference type="RefSeq" id="WP_091759452.1">
    <property type="nucleotide sequence ID" value="NZ_FOHB01000005.1"/>
</dbReference>
<dbReference type="HAMAP" id="MF_01844">
    <property type="entry name" value="NhaA"/>
    <property type="match status" value="1"/>
</dbReference>
<evidence type="ECO:0000256" key="7">
    <source>
        <dbReference type="ARBA" id="ARBA00023053"/>
    </source>
</evidence>
<keyword evidence="8 11" id="KW-0406">Ion transport</keyword>
<feature type="transmembrane region" description="Helical" evidence="11">
    <location>
        <begin position="390"/>
        <end position="407"/>
    </location>
</feature>
<dbReference type="GO" id="GO:0015385">
    <property type="term" value="F:sodium:proton antiporter activity"/>
    <property type="evidence" value="ECO:0007669"/>
    <property type="project" value="UniProtKB-UniRule"/>
</dbReference>
<dbReference type="Pfam" id="PF06965">
    <property type="entry name" value="Na_H_antiport_1"/>
    <property type="match status" value="1"/>
</dbReference>
<evidence type="ECO:0000313" key="13">
    <source>
        <dbReference type="EMBL" id="SES33255.1"/>
    </source>
</evidence>
<dbReference type="EMBL" id="FOHB01000005">
    <property type="protein sequence ID" value="SES33255.1"/>
    <property type="molecule type" value="Genomic_DNA"/>
</dbReference>
<dbReference type="Proteomes" id="UP000199019">
    <property type="component" value="Unassembled WGS sequence"/>
</dbReference>
<accession>A0A1H9WHD0</accession>
<evidence type="ECO:0000256" key="1">
    <source>
        <dbReference type="ARBA" id="ARBA00004429"/>
    </source>
</evidence>
<keyword evidence="7 11" id="KW-0915">Sodium</keyword>
<evidence type="ECO:0000256" key="12">
    <source>
        <dbReference type="SAM" id="MobiDB-lite"/>
    </source>
</evidence>
<name>A0A1H9WHD0_9MICO</name>
<feature type="transmembrane region" description="Helical" evidence="11">
    <location>
        <begin position="199"/>
        <end position="216"/>
    </location>
</feature>
<evidence type="ECO:0000256" key="2">
    <source>
        <dbReference type="ARBA" id="ARBA00022448"/>
    </source>
</evidence>
<comment type="function">
    <text evidence="11">Na(+)/H(+) antiporter that extrudes sodium in exchange for external protons.</text>
</comment>
<evidence type="ECO:0000256" key="4">
    <source>
        <dbReference type="ARBA" id="ARBA00022475"/>
    </source>
</evidence>
<dbReference type="STRING" id="587636.SAMN05216199_2910"/>
<dbReference type="NCBIfam" id="TIGR00773">
    <property type="entry name" value="NhaA"/>
    <property type="match status" value="1"/>
</dbReference>
<dbReference type="InterPro" id="IPR023171">
    <property type="entry name" value="Na/H_antiporter_dom_sf"/>
</dbReference>
<feature type="transmembrane region" description="Helical" evidence="11">
    <location>
        <begin position="109"/>
        <end position="132"/>
    </location>
</feature>
<comment type="similarity">
    <text evidence="11">Belongs to the NhaA Na(+)/H(+) (TC 2.A.33) antiporter family.</text>
</comment>
<comment type="catalytic activity">
    <reaction evidence="11">
        <text>Na(+)(in) + 2 H(+)(out) = Na(+)(out) + 2 H(+)(in)</text>
        <dbReference type="Rhea" id="RHEA:29251"/>
        <dbReference type="ChEBI" id="CHEBI:15378"/>
        <dbReference type="ChEBI" id="CHEBI:29101"/>
    </reaction>
</comment>
<reference evidence="14" key="1">
    <citation type="submission" date="2016-10" db="EMBL/GenBank/DDBJ databases">
        <authorList>
            <person name="Varghese N."/>
            <person name="Submissions S."/>
        </authorList>
    </citation>
    <scope>NUCLEOTIDE SEQUENCE [LARGE SCALE GENOMIC DNA]</scope>
    <source>
        <strain evidence="14">CGMCC 1.6963</strain>
    </source>
</reference>
<sequence length="445" mass="46936">MTHPPLRPRILRRPSWAEAQRVAAALRTETVGGALLLAAAVAALLWANSPWREGYAALRDFSFGPHALHLDLSLGQWAADGLLAIFFFVAGLELKREFLVGDLRDPAKAAVPVVAALCGVALPAALFTAVVLGLGPSGDALRGWAVPTATDIAFALAVLAVIGTHLPASLRSFLLTLAVVDDLVAITIIAIFYTSSLDLPALALAVVPLAVFAFLVQRRFTQWWLLLPLAVATWALVHASGIHATVAGVLLGLTVPVRPRESVPRLSTLSAGVDVAQRFEHRLRPLSAGVAVPVFAFFAAGVTVVGGLGATFADEVALGIMVGLVAGKLVGVFGGTWLVTRFTRAELDEGLSWWDVLGLSLLAGIGFTVSLLVGELAFGTGSERDDHVKLAVLMGSVLAALLASVVLRTRNRVYRRIALEESEDADQDGIPDVFQRSDVDTPGRG</sequence>
<feature type="transmembrane region" description="Helical" evidence="11">
    <location>
        <begin position="351"/>
        <end position="378"/>
    </location>
</feature>
<dbReference type="InterPro" id="IPR004670">
    <property type="entry name" value="NhaA"/>
</dbReference>
<evidence type="ECO:0000256" key="5">
    <source>
        <dbReference type="ARBA" id="ARBA00022692"/>
    </source>
</evidence>
<keyword evidence="3 11" id="KW-0050">Antiport</keyword>
<feature type="transmembrane region" description="Helical" evidence="11">
    <location>
        <begin position="173"/>
        <end position="193"/>
    </location>
</feature>
<evidence type="ECO:0000256" key="10">
    <source>
        <dbReference type="ARBA" id="ARBA00023201"/>
    </source>
</evidence>
<keyword evidence="2 11" id="KW-0813">Transport</keyword>
<keyword evidence="5 11" id="KW-0812">Transmembrane</keyword>
<feature type="transmembrane region" description="Helical" evidence="11">
    <location>
        <begin position="286"/>
        <end position="310"/>
    </location>
</feature>
<dbReference type="OrthoDB" id="9808135at2"/>
<dbReference type="PANTHER" id="PTHR30341:SF0">
    <property type="entry name" value="NA(+)_H(+) ANTIPORTER NHAA"/>
    <property type="match status" value="1"/>
</dbReference>
<evidence type="ECO:0000256" key="9">
    <source>
        <dbReference type="ARBA" id="ARBA00023136"/>
    </source>
</evidence>
<dbReference type="PANTHER" id="PTHR30341">
    <property type="entry name" value="SODIUM ION/PROTON ANTIPORTER NHAA-RELATED"/>
    <property type="match status" value="1"/>
</dbReference>
<keyword evidence="6 11" id="KW-1133">Transmembrane helix</keyword>
<dbReference type="Gene3D" id="1.20.1530.10">
    <property type="entry name" value="Na+/H+ antiporter like domain"/>
    <property type="match status" value="1"/>
</dbReference>
<dbReference type="AlphaFoldDB" id="A0A1H9WHD0"/>
<keyword evidence="14" id="KW-1185">Reference proteome</keyword>
<gene>
    <name evidence="11" type="primary">nhaA</name>
    <name evidence="13" type="ORF">SAMN05216199_2910</name>
</gene>
<evidence type="ECO:0000256" key="3">
    <source>
        <dbReference type="ARBA" id="ARBA00022449"/>
    </source>
</evidence>
<feature type="transmembrane region" description="Helical" evidence="11">
    <location>
        <begin position="144"/>
        <end position="166"/>
    </location>
</feature>
<dbReference type="GO" id="GO:0005886">
    <property type="term" value="C:plasma membrane"/>
    <property type="evidence" value="ECO:0007669"/>
    <property type="project" value="UniProtKB-SubCell"/>
</dbReference>
<evidence type="ECO:0000256" key="8">
    <source>
        <dbReference type="ARBA" id="ARBA00023065"/>
    </source>
</evidence>
<evidence type="ECO:0000313" key="14">
    <source>
        <dbReference type="Proteomes" id="UP000199019"/>
    </source>
</evidence>
<keyword evidence="10 11" id="KW-0739">Sodium transport</keyword>
<feature type="region of interest" description="Disordered" evidence="12">
    <location>
        <begin position="423"/>
        <end position="445"/>
    </location>
</feature>
<protein>
    <recommendedName>
        <fullName evidence="11">Na(+)/H(+) antiporter NhaA</fullName>
    </recommendedName>
    <alternativeName>
        <fullName evidence="11">Sodium/proton antiporter NhaA</fullName>
    </alternativeName>
</protein>
<feature type="transmembrane region" description="Helical" evidence="11">
    <location>
        <begin position="316"/>
        <end position="339"/>
    </location>
</feature>
<feature type="transmembrane region" description="Helical" evidence="11">
    <location>
        <begin position="21"/>
        <end position="47"/>
    </location>
</feature>
<organism evidence="13 14">
    <name type="scientific">Pedococcus cremeus</name>
    <dbReference type="NCBI Taxonomy" id="587636"/>
    <lineage>
        <taxon>Bacteria</taxon>
        <taxon>Bacillati</taxon>
        <taxon>Actinomycetota</taxon>
        <taxon>Actinomycetes</taxon>
        <taxon>Micrococcales</taxon>
        <taxon>Intrasporangiaceae</taxon>
        <taxon>Pedococcus</taxon>
    </lineage>
</organism>
<feature type="transmembrane region" description="Helical" evidence="11">
    <location>
        <begin position="67"/>
        <end position="89"/>
    </location>
</feature>
<evidence type="ECO:0000256" key="6">
    <source>
        <dbReference type="ARBA" id="ARBA00022989"/>
    </source>
</evidence>